<accession>A0ACB6RRK9</accession>
<dbReference type="Proteomes" id="UP000799754">
    <property type="component" value="Unassembled WGS sequence"/>
</dbReference>
<comment type="caution">
    <text evidence="1">The sequence shown here is derived from an EMBL/GenBank/DDBJ whole genome shotgun (WGS) entry which is preliminary data.</text>
</comment>
<organism evidence="1 2">
    <name type="scientific">Macroventuria anomochaeta</name>
    <dbReference type="NCBI Taxonomy" id="301207"/>
    <lineage>
        <taxon>Eukaryota</taxon>
        <taxon>Fungi</taxon>
        <taxon>Dikarya</taxon>
        <taxon>Ascomycota</taxon>
        <taxon>Pezizomycotina</taxon>
        <taxon>Dothideomycetes</taxon>
        <taxon>Pleosporomycetidae</taxon>
        <taxon>Pleosporales</taxon>
        <taxon>Pleosporineae</taxon>
        <taxon>Didymellaceae</taxon>
        <taxon>Macroventuria</taxon>
    </lineage>
</organism>
<feature type="non-terminal residue" evidence="1">
    <location>
        <position position="1"/>
    </location>
</feature>
<dbReference type="EMBL" id="MU006731">
    <property type="protein sequence ID" value="KAF2624373.1"/>
    <property type="molecule type" value="Genomic_DNA"/>
</dbReference>
<evidence type="ECO:0000313" key="1">
    <source>
        <dbReference type="EMBL" id="KAF2624373.1"/>
    </source>
</evidence>
<keyword evidence="2" id="KW-1185">Reference proteome</keyword>
<evidence type="ECO:0000313" key="2">
    <source>
        <dbReference type="Proteomes" id="UP000799754"/>
    </source>
</evidence>
<name>A0ACB6RRK9_9PLEO</name>
<feature type="non-terminal residue" evidence="1">
    <location>
        <position position="118"/>
    </location>
</feature>
<reference evidence="1" key="1">
    <citation type="journal article" date="2020" name="Stud. Mycol.">
        <title>101 Dothideomycetes genomes: a test case for predicting lifestyles and emergence of pathogens.</title>
        <authorList>
            <person name="Haridas S."/>
            <person name="Albert R."/>
            <person name="Binder M."/>
            <person name="Bloem J."/>
            <person name="Labutti K."/>
            <person name="Salamov A."/>
            <person name="Andreopoulos B."/>
            <person name="Baker S."/>
            <person name="Barry K."/>
            <person name="Bills G."/>
            <person name="Bluhm B."/>
            <person name="Cannon C."/>
            <person name="Castanera R."/>
            <person name="Culley D."/>
            <person name="Daum C."/>
            <person name="Ezra D."/>
            <person name="Gonzalez J."/>
            <person name="Henrissat B."/>
            <person name="Kuo A."/>
            <person name="Liang C."/>
            <person name="Lipzen A."/>
            <person name="Lutzoni F."/>
            <person name="Magnuson J."/>
            <person name="Mondo S."/>
            <person name="Nolan M."/>
            <person name="Ohm R."/>
            <person name="Pangilinan J."/>
            <person name="Park H.-J."/>
            <person name="Ramirez L."/>
            <person name="Alfaro M."/>
            <person name="Sun H."/>
            <person name="Tritt A."/>
            <person name="Yoshinaga Y."/>
            <person name="Zwiers L.-H."/>
            <person name="Turgeon B."/>
            <person name="Goodwin S."/>
            <person name="Spatafora J."/>
            <person name="Crous P."/>
            <person name="Grigoriev I."/>
        </authorList>
    </citation>
    <scope>NUCLEOTIDE SEQUENCE</scope>
    <source>
        <strain evidence="1">CBS 525.71</strain>
    </source>
</reference>
<proteinExistence type="predicted"/>
<sequence length="118" mass="13531">YASRPLDLESDQIRLLEVHHGRREELIYCSIRTVCLQDQPLYATFSYVWGNPGSRRAISIDDQALILRLLVVTLGEQLVFWIDAICIDQSSHAERSHHVAMMGEIYSQCTEAIVWLGE</sequence>
<gene>
    <name evidence="1" type="ORF">BU25DRAFT_300669</name>
</gene>
<protein>
    <submittedName>
        <fullName evidence="1">Uncharacterized protein</fullName>
    </submittedName>
</protein>